<dbReference type="Gene3D" id="3.30.420.10">
    <property type="entry name" value="Ribonuclease H-like superfamily/Ribonuclease H"/>
    <property type="match status" value="1"/>
</dbReference>
<dbReference type="PROSITE" id="PS50994">
    <property type="entry name" value="INTEGRASE"/>
    <property type="match status" value="1"/>
</dbReference>
<dbReference type="SUPFAM" id="SSF53098">
    <property type="entry name" value="Ribonuclease H-like"/>
    <property type="match status" value="1"/>
</dbReference>
<dbReference type="InterPro" id="IPR041588">
    <property type="entry name" value="Integrase_H2C2"/>
</dbReference>
<comment type="caution">
    <text evidence="4">The sequence shown here is derived from an EMBL/GenBank/DDBJ whole genome shotgun (WGS) entry which is preliminary data.</text>
</comment>
<dbReference type="InterPro" id="IPR012337">
    <property type="entry name" value="RNaseH-like_sf"/>
</dbReference>
<feature type="compositionally biased region" description="Basic and acidic residues" evidence="2">
    <location>
        <begin position="8"/>
        <end position="17"/>
    </location>
</feature>
<protein>
    <recommendedName>
        <fullName evidence="1">Gypsy retrotransposon integrase-like protein 1</fullName>
    </recommendedName>
</protein>
<dbReference type="InterPro" id="IPR036397">
    <property type="entry name" value="RNaseH_sf"/>
</dbReference>
<dbReference type="PANTHER" id="PTHR37984:SF5">
    <property type="entry name" value="PROTEIN NYNRIN-LIKE"/>
    <property type="match status" value="1"/>
</dbReference>
<gene>
    <name evidence="4" type="ORF">R3I93_010599</name>
</gene>
<dbReference type="InterPro" id="IPR001584">
    <property type="entry name" value="Integrase_cat-core"/>
</dbReference>
<dbReference type="InterPro" id="IPR050951">
    <property type="entry name" value="Retrovirus_Pol_polyprotein"/>
</dbReference>
<keyword evidence="5" id="KW-1185">Reference proteome</keyword>
<reference evidence="4 5" key="1">
    <citation type="submission" date="2024-02" db="EMBL/GenBank/DDBJ databases">
        <title>Chromosome-level genome assembly of the Eurasian Minnow (Phoxinus phoxinus).</title>
        <authorList>
            <person name="Oriowo T.O."/>
            <person name="Martin S."/>
            <person name="Stange M."/>
            <person name="Chrysostomakis Y."/>
            <person name="Brown T."/>
            <person name="Winkler S."/>
            <person name="Kukowka S."/>
            <person name="Myers E.W."/>
            <person name="Bohne A."/>
        </authorList>
    </citation>
    <scope>NUCLEOTIDE SEQUENCE [LARGE SCALE GENOMIC DNA]</scope>
    <source>
        <strain evidence="4">ZFMK-TIS-60720</strain>
        <tissue evidence="4">Whole Organism</tissue>
    </source>
</reference>
<feature type="domain" description="Integrase catalytic" evidence="3">
    <location>
        <begin position="72"/>
        <end position="230"/>
    </location>
</feature>
<feature type="region of interest" description="Disordered" evidence="2">
    <location>
        <begin position="1"/>
        <end position="24"/>
    </location>
</feature>
<dbReference type="GO" id="GO:0003676">
    <property type="term" value="F:nucleic acid binding"/>
    <property type="evidence" value="ECO:0007669"/>
    <property type="project" value="InterPro"/>
</dbReference>
<evidence type="ECO:0000256" key="2">
    <source>
        <dbReference type="SAM" id="MobiDB-lite"/>
    </source>
</evidence>
<name>A0AAN9CW04_9TELE</name>
<sequence length="384" mass="43691">MNTMQKEAILRDSHDNAETGQHQGQNKTYYKVSASYYWHGITEDINQWITHCPQCQRSNDVETKAPMMHPYIVTTPWTVIVINLTSLFPVSLQGNSHILTMTDLFTKWAIAEPIKIPTAYEVAEVVIKKLFEFGQVKRIITDQKMEFEDQVNEVIFEVFGVWKCLTSGYDSQAKELVNRTNNIIKRTLPKYCNAELNDWDEHLSTIMYAINTLKQGSMKATPFFYMFNRHPLLYEKVEAMQADIVIDNPEFGTVTKIAEVLPDNAGVLFNTEKAPVKQEPFEESHEKRKPLHFHEGEEVLLVNMKKEDHTCVESGWTGPFLVRNISSQGLVALADESGCVQKATVSRLKTCKHELDAGTKNVHTTDHDYSKKADVAVNDGDASV</sequence>
<accession>A0AAN9CW04</accession>
<evidence type="ECO:0000259" key="3">
    <source>
        <dbReference type="PROSITE" id="PS50994"/>
    </source>
</evidence>
<dbReference type="GO" id="GO:0015074">
    <property type="term" value="P:DNA integration"/>
    <property type="evidence" value="ECO:0007669"/>
    <property type="project" value="InterPro"/>
</dbReference>
<dbReference type="EMBL" id="JAYKXH010000011">
    <property type="protein sequence ID" value="KAK7152431.1"/>
    <property type="molecule type" value="Genomic_DNA"/>
</dbReference>
<dbReference type="PANTHER" id="PTHR37984">
    <property type="entry name" value="PROTEIN CBG26694"/>
    <property type="match status" value="1"/>
</dbReference>
<evidence type="ECO:0000313" key="5">
    <source>
        <dbReference type="Proteomes" id="UP001364617"/>
    </source>
</evidence>
<dbReference type="Proteomes" id="UP001364617">
    <property type="component" value="Unassembled WGS sequence"/>
</dbReference>
<dbReference type="Pfam" id="PF17921">
    <property type="entry name" value="Integrase_H2C2"/>
    <property type="match status" value="1"/>
</dbReference>
<organism evidence="4 5">
    <name type="scientific">Phoxinus phoxinus</name>
    <name type="common">Eurasian minnow</name>
    <dbReference type="NCBI Taxonomy" id="58324"/>
    <lineage>
        <taxon>Eukaryota</taxon>
        <taxon>Metazoa</taxon>
        <taxon>Chordata</taxon>
        <taxon>Craniata</taxon>
        <taxon>Vertebrata</taxon>
        <taxon>Euteleostomi</taxon>
        <taxon>Actinopterygii</taxon>
        <taxon>Neopterygii</taxon>
        <taxon>Teleostei</taxon>
        <taxon>Ostariophysi</taxon>
        <taxon>Cypriniformes</taxon>
        <taxon>Leuciscidae</taxon>
        <taxon>Phoxininae</taxon>
        <taxon>Phoxinus</taxon>
    </lineage>
</organism>
<dbReference type="Gene3D" id="1.10.340.70">
    <property type="match status" value="1"/>
</dbReference>
<proteinExistence type="predicted"/>
<dbReference type="AlphaFoldDB" id="A0AAN9CW04"/>
<evidence type="ECO:0000313" key="4">
    <source>
        <dbReference type="EMBL" id="KAK7152431.1"/>
    </source>
</evidence>
<evidence type="ECO:0000256" key="1">
    <source>
        <dbReference type="ARBA" id="ARBA00039658"/>
    </source>
</evidence>